<dbReference type="InterPro" id="IPR036291">
    <property type="entry name" value="NAD(P)-bd_dom_sf"/>
</dbReference>
<gene>
    <name evidence="4" type="ORF">BDV29DRAFT_191636</name>
</gene>
<reference evidence="4 5" key="1">
    <citation type="submission" date="2019-04" db="EMBL/GenBank/DDBJ databases">
        <title>Friends and foes A comparative genomics study of 23 Aspergillus species from section Flavi.</title>
        <authorList>
            <consortium name="DOE Joint Genome Institute"/>
            <person name="Kjaerbolling I."/>
            <person name="Vesth T."/>
            <person name="Frisvad J.C."/>
            <person name="Nybo J.L."/>
            <person name="Theobald S."/>
            <person name="Kildgaard S."/>
            <person name="Isbrandt T."/>
            <person name="Kuo A."/>
            <person name="Sato A."/>
            <person name="Lyhne E.K."/>
            <person name="Kogle M.E."/>
            <person name="Wiebenga A."/>
            <person name="Kun R.S."/>
            <person name="Lubbers R.J."/>
            <person name="Makela M.R."/>
            <person name="Barry K."/>
            <person name="Chovatia M."/>
            <person name="Clum A."/>
            <person name="Daum C."/>
            <person name="Haridas S."/>
            <person name="He G."/>
            <person name="LaButti K."/>
            <person name="Lipzen A."/>
            <person name="Mondo S."/>
            <person name="Riley R."/>
            <person name="Salamov A."/>
            <person name="Simmons B.A."/>
            <person name="Magnuson J.K."/>
            <person name="Henrissat B."/>
            <person name="Mortensen U.H."/>
            <person name="Larsen T.O."/>
            <person name="Devries R.P."/>
            <person name="Grigoriev I.V."/>
            <person name="Machida M."/>
            <person name="Baker S.E."/>
            <person name="Andersen M.R."/>
        </authorList>
    </citation>
    <scope>NUCLEOTIDE SEQUENCE [LARGE SCALE GENOMIC DNA]</scope>
    <source>
        <strain evidence="4 5">CBS 151.66</strain>
    </source>
</reference>
<evidence type="ECO:0000313" key="5">
    <source>
        <dbReference type="Proteomes" id="UP000326565"/>
    </source>
</evidence>
<accession>A0A5N5X0N6</accession>
<evidence type="ECO:0000256" key="3">
    <source>
        <dbReference type="ARBA" id="ARBA00023002"/>
    </source>
</evidence>
<dbReference type="PANTHER" id="PTHR43544:SF7">
    <property type="entry name" value="NADB-LER2"/>
    <property type="match status" value="1"/>
</dbReference>
<name>A0A5N5X0N6_9EURO</name>
<keyword evidence="3" id="KW-0560">Oxidoreductase</keyword>
<organism evidence="4 5">
    <name type="scientific">Aspergillus leporis</name>
    <dbReference type="NCBI Taxonomy" id="41062"/>
    <lineage>
        <taxon>Eukaryota</taxon>
        <taxon>Fungi</taxon>
        <taxon>Dikarya</taxon>
        <taxon>Ascomycota</taxon>
        <taxon>Pezizomycotina</taxon>
        <taxon>Eurotiomycetes</taxon>
        <taxon>Eurotiomycetidae</taxon>
        <taxon>Eurotiales</taxon>
        <taxon>Aspergillaceae</taxon>
        <taxon>Aspergillus</taxon>
        <taxon>Aspergillus subgen. Circumdati</taxon>
    </lineage>
</organism>
<dbReference type="GO" id="GO:0005737">
    <property type="term" value="C:cytoplasm"/>
    <property type="evidence" value="ECO:0007669"/>
    <property type="project" value="TreeGrafter"/>
</dbReference>
<dbReference type="GO" id="GO:0016491">
    <property type="term" value="F:oxidoreductase activity"/>
    <property type="evidence" value="ECO:0007669"/>
    <property type="project" value="UniProtKB-KW"/>
</dbReference>
<evidence type="ECO:0000256" key="2">
    <source>
        <dbReference type="ARBA" id="ARBA00022857"/>
    </source>
</evidence>
<evidence type="ECO:0000313" key="4">
    <source>
        <dbReference type="EMBL" id="KAB8073577.1"/>
    </source>
</evidence>
<keyword evidence="5" id="KW-1185">Reference proteome</keyword>
<dbReference type="EMBL" id="ML732224">
    <property type="protein sequence ID" value="KAB8073577.1"/>
    <property type="molecule type" value="Genomic_DNA"/>
</dbReference>
<sequence>MPTTILIMGGNHELVATYLSTPNTMMIVTVRDLSKFKSLSALPKALGSSLFIIKLEILSTKSIATAIDTLKTHNISALDVVIANAGISGPTHSLVEAPVSELQKYIDVNIYKLFKLFKAVLPLLCSSDAECKAKYVLISSACGSLTTMYNFMPIPAYGVSKNVIIWAQNPGNVDTNMAWDGLDLAKILGFDLSIVCFTPPEESARAIKNMINSVTAKISGKFLDHDGSELAW</sequence>
<dbReference type="InterPro" id="IPR002347">
    <property type="entry name" value="SDR_fam"/>
</dbReference>
<dbReference type="PANTHER" id="PTHR43544">
    <property type="entry name" value="SHORT-CHAIN DEHYDROGENASE/REDUCTASE"/>
    <property type="match status" value="1"/>
</dbReference>
<dbReference type="OrthoDB" id="9876299at2759"/>
<dbReference type="Pfam" id="PF13561">
    <property type="entry name" value="adh_short_C2"/>
    <property type="match status" value="1"/>
</dbReference>
<keyword evidence="2" id="KW-0521">NADP</keyword>
<evidence type="ECO:0000256" key="1">
    <source>
        <dbReference type="ARBA" id="ARBA00006484"/>
    </source>
</evidence>
<comment type="similarity">
    <text evidence="1">Belongs to the short-chain dehydrogenases/reductases (SDR) family.</text>
</comment>
<dbReference type="SUPFAM" id="SSF51735">
    <property type="entry name" value="NAD(P)-binding Rossmann-fold domains"/>
    <property type="match status" value="1"/>
</dbReference>
<proteinExistence type="inferred from homology"/>
<dbReference type="Gene3D" id="3.40.50.720">
    <property type="entry name" value="NAD(P)-binding Rossmann-like Domain"/>
    <property type="match status" value="1"/>
</dbReference>
<dbReference type="AlphaFoldDB" id="A0A5N5X0N6"/>
<dbReference type="Proteomes" id="UP000326565">
    <property type="component" value="Unassembled WGS sequence"/>
</dbReference>
<dbReference type="InterPro" id="IPR051468">
    <property type="entry name" value="Fungal_SecMetab_SDRs"/>
</dbReference>
<protein>
    <submittedName>
        <fullName evidence="4">NAD(P)-binding protein</fullName>
    </submittedName>
</protein>